<sequence length="57" mass="6335">MHAAFASFTFVTGVTHATGHREPVQHASERCRQAAGHSPTSQRLRFHAYNAFSRGPR</sequence>
<dbReference type="Proteomes" id="UP000054683">
    <property type="component" value="Unassembled WGS sequence"/>
</dbReference>
<reference evidence="2 3" key="1">
    <citation type="submission" date="2016-01" db="EMBL/GenBank/DDBJ databases">
        <authorList>
            <person name="Oliw E.H."/>
        </authorList>
    </citation>
    <scope>NUCLEOTIDE SEQUENCE [LARGE SCALE GENOMIC DNA]</scope>
    <source>
        <strain evidence="2">LMG 27134</strain>
    </source>
</reference>
<protein>
    <submittedName>
        <fullName evidence="2">Uncharacterized protein</fullName>
    </submittedName>
</protein>
<evidence type="ECO:0000313" key="2">
    <source>
        <dbReference type="EMBL" id="SAL54093.1"/>
    </source>
</evidence>
<proteinExistence type="predicted"/>
<evidence type="ECO:0000256" key="1">
    <source>
        <dbReference type="SAM" id="MobiDB-lite"/>
    </source>
</evidence>
<feature type="compositionally biased region" description="Basic and acidic residues" evidence="1">
    <location>
        <begin position="19"/>
        <end position="32"/>
    </location>
</feature>
<dbReference type="EMBL" id="FCOK02000047">
    <property type="protein sequence ID" value="SAL54093.1"/>
    <property type="molecule type" value="Genomic_DNA"/>
</dbReference>
<name>A0A158ICE8_9BURK</name>
<dbReference type="AlphaFoldDB" id="A0A158ICE8"/>
<organism evidence="2 3">
    <name type="scientific">Caballeronia udeis</name>
    <dbReference type="NCBI Taxonomy" id="1232866"/>
    <lineage>
        <taxon>Bacteria</taxon>
        <taxon>Pseudomonadati</taxon>
        <taxon>Pseudomonadota</taxon>
        <taxon>Betaproteobacteria</taxon>
        <taxon>Burkholderiales</taxon>
        <taxon>Burkholderiaceae</taxon>
        <taxon>Caballeronia</taxon>
    </lineage>
</organism>
<evidence type="ECO:0000313" key="3">
    <source>
        <dbReference type="Proteomes" id="UP000054683"/>
    </source>
</evidence>
<gene>
    <name evidence="2" type="ORF">AWB69_05736</name>
</gene>
<feature type="region of interest" description="Disordered" evidence="1">
    <location>
        <begin position="16"/>
        <end position="57"/>
    </location>
</feature>
<accession>A0A158ICE8</accession>